<dbReference type="GeneID" id="30206974"/>
<reference evidence="1" key="3">
    <citation type="submission" date="2014-01" db="EMBL/GenBank/DDBJ databases">
        <title>Evolution of pathogenesis and genome organization in the Tremellales.</title>
        <authorList>
            <person name="Cuomo C."/>
            <person name="Litvintseva A."/>
            <person name="Heitman J."/>
            <person name="Chen Y."/>
            <person name="Sun S."/>
            <person name="Springer D."/>
            <person name="Dromer F."/>
            <person name="Young S."/>
            <person name="Zeng Q."/>
            <person name="Chapman S."/>
            <person name="Gujja S."/>
            <person name="Saif S."/>
            <person name="Birren B."/>
        </authorList>
    </citation>
    <scope>NUCLEOTIDE SEQUENCE</scope>
    <source>
        <strain evidence="1">CBS 10118</strain>
    </source>
</reference>
<gene>
    <name evidence="1" type="ORF">I302_02575</name>
    <name evidence="2" type="ORF">I302_103870</name>
</gene>
<dbReference type="Gene3D" id="2.60.120.200">
    <property type="match status" value="1"/>
</dbReference>
<dbReference type="PANTHER" id="PTHR35332">
    <property type="entry name" value="REGULATION OF ENOLASE PROTEIN 1"/>
    <property type="match status" value="1"/>
</dbReference>
<dbReference type="AlphaFoldDB" id="A0A1B9G9S6"/>
<dbReference type="KEGG" id="kbi:30206974"/>
<reference evidence="2" key="2">
    <citation type="submission" date="2013-07" db="EMBL/GenBank/DDBJ databases">
        <authorList>
            <consortium name="The Broad Institute Genome Sequencing Platform"/>
            <person name="Cuomo C."/>
            <person name="Litvintseva A."/>
            <person name="Chen Y."/>
            <person name="Heitman J."/>
            <person name="Sun S."/>
            <person name="Springer D."/>
            <person name="Dromer F."/>
            <person name="Young S.K."/>
            <person name="Zeng Q."/>
            <person name="Gargeya S."/>
            <person name="Fitzgerald M."/>
            <person name="Abouelleil A."/>
            <person name="Alvarado L."/>
            <person name="Berlin A.M."/>
            <person name="Chapman S.B."/>
            <person name="Dewar J."/>
            <person name="Goldberg J."/>
            <person name="Griggs A."/>
            <person name="Gujja S."/>
            <person name="Hansen M."/>
            <person name="Howarth C."/>
            <person name="Imamovic A."/>
            <person name="Larimer J."/>
            <person name="McCowan C."/>
            <person name="Murphy C."/>
            <person name="Pearson M."/>
            <person name="Priest M."/>
            <person name="Roberts A."/>
            <person name="Saif S."/>
            <person name="Shea T."/>
            <person name="Sykes S."/>
            <person name="Wortman J."/>
            <person name="Nusbaum C."/>
            <person name="Birren B."/>
        </authorList>
    </citation>
    <scope>NUCLEOTIDE SEQUENCE</scope>
    <source>
        <strain evidence="2">CBS 10118</strain>
    </source>
</reference>
<dbReference type="OrthoDB" id="2562902at2759"/>
<reference evidence="1" key="1">
    <citation type="submission" date="2013-07" db="EMBL/GenBank/DDBJ databases">
        <title>The Genome Sequence of Cryptococcus bestiolae CBS10118.</title>
        <authorList>
            <consortium name="The Broad Institute Genome Sequencing Platform"/>
            <person name="Cuomo C."/>
            <person name="Litvintseva A."/>
            <person name="Chen Y."/>
            <person name="Heitman J."/>
            <person name="Sun S."/>
            <person name="Springer D."/>
            <person name="Dromer F."/>
            <person name="Young S.K."/>
            <person name="Zeng Q."/>
            <person name="Gargeya S."/>
            <person name="Fitzgerald M."/>
            <person name="Abouelleil A."/>
            <person name="Alvarado L."/>
            <person name="Berlin A.M."/>
            <person name="Chapman S.B."/>
            <person name="Dewar J."/>
            <person name="Goldberg J."/>
            <person name="Griggs A."/>
            <person name="Gujja S."/>
            <person name="Hansen M."/>
            <person name="Howarth C."/>
            <person name="Imamovic A."/>
            <person name="Larimer J."/>
            <person name="McCowan C."/>
            <person name="Murphy C."/>
            <person name="Pearson M."/>
            <person name="Priest M."/>
            <person name="Roberts A."/>
            <person name="Saif S."/>
            <person name="Shea T."/>
            <person name="Sykes S."/>
            <person name="Wortman J."/>
            <person name="Nusbaum C."/>
            <person name="Birren B."/>
        </authorList>
    </citation>
    <scope>NUCLEOTIDE SEQUENCE [LARGE SCALE GENOMIC DNA]</scope>
    <source>
        <strain evidence="1">CBS 10118</strain>
    </source>
</reference>
<evidence type="ECO:0000313" key="1">
    <source>
        <dbReference type="EMBL" id="OCF27730.1"/>
    </source>
</evidence>
<dbReference type="InterPro" id="IPR013320">
    <property type="entry name" value="ConA-like_dom_sf"/>
</dbReference>
<reference evidence="2" key="4">
    <citation type="submission" date="2024-02" db="EMBL/GenBank/DDBJ databases">
        <title>Comparative genomics of Cryptococcus and Kwoniella reveals pathogenesis evolution and contrasting modes of karyotype evolution via chromosome fusion or intercentromeric recombination.</title>
        <authorList>
            <person name="Coelho M.A."/>
            <person name="David-Palma M."/>
            <person name="Shea T."/>
            <person name="Bowers K."/>
            <person name="McGinley-Smith S."/>
            <person name="Mohammad A.W."/>
            <person name="Gnirke A."/>
            <person name="Yurkov A.M."/>
            <person name="Nowrousian M."/>
            <person name="Sun S."/>
            <person name="Cuomo C.A."/>
            <person name="Heitman J."/>
        </authorList>
    </citation>
    <scope>NUCLEOTIDE SEQUENCE</scope>
    <source>
        <strain evidence="2">CBS 10118</strain>
    </source>
</reference>
<dbReference type="Pfam" id="PF07081">
    <property type="entry name" value="DUF1349"/>
    <property type="match status" value="1"/>
</dbReference>
<dbReference type="InterPro" id="IPR009784">
    <property type="entry name" value="DUF1349"/>
</dbReference>
<organism evidence="1">
    <name type="scientific">Kwoniella bestiolae CBS 10118</name>
    <dbReference type="NCBI Taxonomy" id="1296100"/>
    <lineage>
        <taxon>Eukaryota</taxon>
        <taxon>Fungi</taxon>
        <taxon>Dikarya</taxon>
        <taxon>Basidiomycota</taxon>
        <taxon>Agaricomycotina</taxon>
        <taxon>Tremellomycetes</taxon>
        <taxon>Tremellales</taxon>
        <taxon>Cryptococcaceae</taxon>
        <taxon>Kwoniella</taxon>
    </lineage>
</organism>
<evidence type="ECO:0008006" key="4">
    <source>
        <dbReference type="Google" id="ProtNLM"/>
    </source>
</evidence>
<accession>A0A1B9G9S6</accession>
<evidence type="ECO:0000313" key="3">
    <source>
        <dbReference type="Proteomes" id="UP000092730"/>
    </source>
</evidence>
<dbReference type="VEuPathDB" id="FungiDB:I302_02575"/>
<name>A0A1B9G9S6_9TREE</name>
<dbReference type="PANTHER" id="PTHR35332:SF2">
    <property type="entry name" value="REGULATION OF ENOLASE PROTEIN 1"/>
    <property type="match status" value="1"/>
</dbReference>
<dbReference type="Proteomes" id="UP000092730">
    <property type="component" value="Chromosome 2"/>
</dbReference>
<proteinExistence type="predicted"/>
<dbReference type="EMBL" id="KI894019">
    <property type="protein sequence ID" value="OCF27730.1"/>
    <property type="molecule type" value="Genomic_DNA"/>
</dbReference>
<protein>
    <recommendedName>
        <fullName evidence="4">DUF1080 domain-containing protein</fullName>
    </recommendedName>
</protein>
<dbReference type="SUPFAM" id="SSF49899">
    <property type="entry name" value="Concanavalin A-like lectins/glucanases"/>
    <property type="match status" value="1"/>
</dbReference>
<sequence>MTTISFNDTRWKPLGKVTHKPTISKDGNEIRFPTEAGTDWWRTPEVDSQNGLVYGYDQAIGKEGLEISVDVDVRPEIQVGFLCPWGGLSDQAALFLKLDDITWIKAGLEFDNGKIWAGVVITSPYSDWSLQSPPPDQSRFTFALKGQKLKVYLNDEMIREVNVFGDGKAQKGFVGVMGCSPKGGGAEVTFRDFTVREGVRD</sequence>
<dbReference type="EMBL" id="CP144542">
    <property type="protein sequence ID" value="WVW81872.1"/>
    <property type="molecule type" value="Genomic_DNA"/>
</dbReference>
<keyword evidence="3" id="KW-1185">Reference proteome</keyword>
<dbReference type="RefSeq" id="XP_019048800.1">
    <property type="nucleotide sequence ID" value="XM_019189238.1"/>
</dbReference>
<evidence type="ECO:0000313" key="2">
    <source>
        <dbReference type="EMBL" id="WVW81872.1"/>
    </source>
</evidence>